<feature type="transmembrane region" description="Helical" evidence="5">
    <location>
        <begin position="66"/>
        <end position="87"/>
    </location>
</feature>
<feature type="transmembrane region" description="Helical" evidence="5">
    <location>
        <begin position="6"/>
        <end position="24"/>
    </location>
</feature>
<dbReference type="InterPro" id="IPR001750">
    <property type="entry name" value="ND/Mrp_TM"/>
</dbReference>
<dbReference type="GO" id="GO:0048038">
    <property type="term" value="F:quinone binding"/>
    <property type="evidence" value="ECO:0007669"/>
    <property type="project" value="UniProtKB-KW"/>
</dbReference>
<proteinExistence type="inferred from homology"/>
<keyword evidence="5" id="KW-0874">Quinone</keyword>
<organism evidence="8 9">
    <name type="scientific">Limnovirga soli</name>
    <dbReference type="NCBI Taxonomy" id="2656915"/>
    <lineage>
        <taxon>Bacteria</taxon>
        <taxon>Pseudomonadati</taxon>
        <taxon>Bacteroidota</taxon>
        <taxon>Chitinophagia</taxon>
        <taxon>Chitinophagales</taxon>
        <taxon>Chitinophagaceae</taxon>
        <taxon>Limnovirga</taxon>
    </lineage>
</organism>
<sequence length="469" mass="51217">MNDFFILMKFELLPAVIFFVLLFIKVGTAELSNASIIRLANILLFINLVAGFFYNKDGGMFGDMFHTNALIVLQKSILNLGIFIVSLQAEAWLRTHKHVIEFYLLLLSSLMGMFFMISGANLLMFYLGLELATIPLAALANFDLEKRKSSEAAMKLIMSSAFSSGLLLFGISLMYGTTGTLGFAQLPALLNGSNLQVFAFVLLFAGFAFKISVVPFHLWTADVYEGAPVPVTSFLSVVSKGAFIFVFASVLYTVFKPLADTWYHMLFLLSVLTMVIGNLFALRQQNIKRMLAFSSIAQMGFILIGISGSSQAGTASAVYFVLVYVFTNLAAFGVVALVSAQTGKEDITDYKGFHATNPVLAWVLAIALFSLAGVPPTAGFFGKFFLIMAGAAKQNYWLITIAALNMIVSLYYYLNLVKALFMDANASPVPKITFGVYAKLAIVICIAGMVLSGLASVVYEYIYNLSTGF</sequence>
<keyword evidence="5" id="KW-1278">Translocase</keyword>
<feature type="transmembrane region" description="Helical" evidence="5">
    <location>
        <begin position="156"/>
        <end position="175"/>
    </location>
</feature>
<keyword evidence="3 5" id="KW-1133">Transmembrane helix</keyword>
<evidence type="ECO:0000256" key="1">
    <source>
        <dbReference type="ARBA" id="ARBA00004127"/>
    </source>
</evidence>
<dbReference type="AlphaFoldDB" id="A0A8J8JVS5"/>
<evidence type="ECO:0000256" key="3">
    <source>
        <dbReference type="ARBA" id="ARBA00022989"/>
    </source>
</evidence>
<feature type="transmembrane region" description="Helical" evidence="5">
    <location>
        <begin position="359"/>
        <end position="376"/>
    </location>
</feature>
<protein>
    <recommendedName>
        <fullName evidence="5">NADH-quinone oxidoreductase subunit N</fullName>
        <ecNumber evidence="5">7.1.1.-</ecNumber>
    </recommendedName>
    <alternativeName>
        <fullName evidence="5">NADH dehydrogenase I subunit N</fullName>
    </alternativeName>
    <alternativeName>
        <fullName evidence="5">NDH-1 subunit N</fullName>
    </alternativeName>
</protein>
<keyword evidence="5" id="KW-0520">NAD</keyword>
<feature type="transmembrane region" description="Helical" evidence="5">
    <location>
        <begin position="99"/>
        <end position="117"/>
    </location>
</feature>
<dbReference type="GO" id="GO:0012505">
    <property type="term" value="C:endomembrane system"/>
    <property type="evidence" value="ECO:0007669"/>
    <property type="project" value="UniProtKB-SubCell"/>
</dbReference>
<gene>
    <name evidence="5 8" type="primary">nuoN</name>
    <name evidence="8" type="ORF">GD597_19585</name>
</gene>
<name>A0A8J8JVS5_9BACT</name>
<dbReference type="GO" id="GO:0050136">
    <property type="term" value="F:NADH dehydrogenase (quinone) (non-electrogenic) activity"/>
    <property type="evidence" value="ECO:0007669"/>
    <property type="project" value="UniProtKB-UniRule"/>
</dbReference>
<dbReference type="Pfam" id="PF00361">
    <property type="entry name" value="Proton_antipo_M"/>
    <property type="match status" value="1"/>
</dbReference>
<keyword evidence="4 5" id="KW-0472">Membrane</keyword>
<feature type="transmembrane region" description="Helical" evidence="5">
    <location>
        <begin position="231"/>
        <end position="255"/>
    </location>
</feature>
<dbReference type="EMBL" id="WHPF01000017">
    <property type="protein sequence ID" value="NNV57680.1"/>
    <property type="molecule type" value="Genomic_DNA"/>
</dbReference>
<evidence type="ECO:0000256" key="5">
    <source>
        <dbReference type="HAMAP-Rule" id="MF_00445"/>
    </source>
</evidence>
<keyword evidence="5" id="KW-1003">Cell membrane</keyword>
<dbReference type="InterPro" id="IPR010096">
    <property type="entry name" value="NADH-Q_OxRdtase_suN/2"/>
</dbReference>
<reference evidence="8" key="1">
    <citation type="submission" date="2019-10" db="EMBL/GenBank/DDBJ databases">
        <title>Draft genome sequence of Panacibacter sp. KCS-6.</title>
        <authorList>
            <person name="Yim K.J."/>
        </authorList>
    </citation>
    <scope>NUCLEOTIDE SEQUENCE</scope>
    <source>
        <strain evidence="8">KCS-6</strain>
    </source>
</reference>
<comment type="function">
    <text evidence="5">NDH-1 shuttles electrons from NADH, via FMN and iron-sulfur (Fe-S) centers, to quinones in the respiratory chain. The immediate electron acceptor for the enzyme in this species is believed to be a menaquinone. Couples the redox reaction to proton translocation (for every two electrons transferred, four hydrogen ions are translocated across the cytoplasmic membrane), and thus conserves the redox energy in a proton gradient.</text>
</comment>
<evidence type="ECO:0000256" key="6">
    <source>
        <dbReference type="RuleBase" id="RU000320"/>
    </source>
</evidence>
<dbReference type="NCBIfam" id="TIGR01770">
    <property type="entry name" value="NDH_I_N"/>
    <property type="match status" value="1"/>
</dbReference>
<dbReference type="HAMAP" id="MF_00445">
    <property type="entry name" value="NDH1_NuoN_1"/>
    <property type="match status" value="1"/>
</dbReference>
<dbReference type="Proteomes" id="UP000598971">
    <property type="component" value="Unassembled WGS sequence"/>
</dbReference>
<keyword evidence="5" id="KW-0813">Transport</keyword>
<dbReference type="PANTHER" id="PTHR22773">
    <property type="entry name" value="NADH DEHYDROGENASE"/>
    <property type="match status" value="1"/>
</dbReference>
<keyword evidence="2 5" id="KW-0812">Transmembrane</keyword>
<accession>A0A8J8JVS5</accession>
<feature type="domain" description="NADH:quinone oxidoreductase/Mrp antiporter transmembrane" evidence="7">
    <location>
        <begin position="121"/>
        <end position="403"/>
    </location>
</feature>
<feature type="transmembrane region" description="Helical" evidence="5">
    <location>
        <begin position="434"/>
        <end position="459"/>
    </location>
</feature>
<feature type="transmembrane region" description="Helical" evidence="5">
    <location>
        <begin position="123"/>
        <end position="144"/>
    </location>
</feature>
<evidence type="ECO:0000313" key="9">
    <source>
        <dbReference type="Proteomes" id="UP000598971"/>
    </source>
</evidence>
<evidence type="ECO:0000256" key="4">
    <source>
        <dbReference type="ARBA" id="ARBA00023136"/>
    </source>
</evidence>
<evidence type="ECO:0000256" key="2">
    <source>
        <dbReference type="ARBA" id="ARBA00022692"/>
    </source>
</evidence>
<feature type="transmembrane region" description="Helical" evidence="5">
    <location>
        <begin position="36"/>
        <end position="54"/>
    </location>
</feature>
<feature type="transmembrane region" description="Helical" evidence="5">
    <location>
        <begin position="291"/>
        <end position="310"/>
    </location>
</feature>
<feature type="transmembrane region" description="Helical" evidence="5">
    <location>
        <begin position="261"/>
        <end position="282"/>
    </location>
</feature>
<feature type="transmembrane region" description="Helical" evidence="5">
    <location>
        <begin position="195"/>
        <end position="219"/>
    </location>
</feature>
<evidence type="ECO:0000313" key="8">
    <source>
        <dbReference type="EMBL" id="NNV57680.1"/>
    </source>
</evidence>
<dbReference type="EC" id="7.1.1.-" evidence="5"/>
<comment type="caution">
    <text evidence="8">The sequence shown here is derived from an EMBL/GenBank/DDBJ whole genome shotgun (WGS) entry which is preliminary data.</text>
</comment>
<feature type="transmembrane region" description="Helical" evidence="5">
    <location>
        <begin position="316"/>
        <end position="338"/>
    </location>
</feature>
<dbReference type="GO" id="GO:0005886">
    <property type="term" value="C:plasma membrane"/>
    <property type="evidence" value="ECO:0007669"/>
    <property type="project" value="UniProtKB-SubCell"/>
</dbReference>
<evidence type="ECO:0000259" key="7">
    <source>
        <dbReference type="Pfam" id="PF00361"/>
    </source>
</evidence>
<comment type="catalytic activity">
    <reaction evidence="5">
        <text>a quinone + NADH + 5 H(+)(in) = a quinol + NAD(+) + 4 H(+)(out)</text>
        <dbReference type="Rhea" id="RHEA:57888"/>
        <dbReference type="ChEBI" id="CHEBI:15378"/>
        <dbReference type="ChEBI" id="CHEBI:24646"/>
        <dbReference type="ChEBI" id="CHEBI:57540"/>
        <dbReference type="ChEBI" id="CHEBI:57945"/>
        <dbReference type="ChEBI" id="CHEBI:132124"/>
    </reaction>
</comment>
<comment type="subunit">
    <text evidence="5">NDH-1 is composed of 14 different subunits. Subunits NuoA, H, J, K, L, M, N constitute the membrane sector of the complex.</text>
</comment>
<comment type="subcellular location">
    <subcellularLocation>
        <location evidence="5">Cell membrane</location>
        <topology evidence="5">Multi-pass membrane protein</topology>
    </subcellularLocation>
    <subcellularLocation>
        <location evidence="1">Endomembrane system</location>
        <topology evidence="1">Multi-pass membrane protein</topology>
    </subcellularLocation>
    <subcellularLocation>
        <location evidence="6">Membrane</location>
        <topology evidence="6">Multi-pass membrane protein</topology>
    </subcellularLocation>
</comment>
<feature type="transmembrane region" description="Helical" evidence="5">
    <location>
        <begin position="396"/>
        <end position="414"/>
    </location>
</feature>
<dbReference type="GO" id="GO:0008137">
    <property type="term" value="F:NADH dehydrogenase (ubiquinone) activity"/>
    <property type="evidence" value="ECO:0007669"/>
    <property type="project" value="InterPro"/>
</dbReference>
<comment type="similarity">
    <text evidence="5">Belongs to the complex I subunit 2 family.</text>
</comment>
<keyword evidence="9" id="KW-1185">Reference proteome</keyword>
<dbReference type="GO" id="GO:0042773">
    <property type="term" value="P:ATP synthesis coupled electron transport"/>
    <property type="evidence" value="ECO:0007669"/>
    <property type="project" value="InterPro"/>
</dbReference>